<dbReference type="NCBIfam" id="TIGR01449">
    <property type="entry name" value="PGP_bact"/>
    <property type="match status" value="1"/>
</dbReference>
<keyword evidence="8 10" id="KW-0460">Magnesium</keyword>
<dbReference type="STRING" id="650850.SAMN04488129_12717"/>
<dbReference type="InterPro" id="IPR000305">
    <property type="entry name" value="GIY-YIG_endonuc"/>
</dbReference>
<dbReference type="InterPro" id="IPR006439">
    <property type="entry name" value="HAD-SF_hydro_IA"/>
</dbReference>
<keyword evidence="6 10" id="KW-0479">Metal-binding</keyword>
<dbReference type="InterPro" id="IPR050155">
    <property type="entry name" value="HAD-like_hydrolase_sf"/>
</dbReference>
<evidence type="ECO:0000256" key="2">
    <source>
        <dbReference type="ARBA" id="ARBA00001946"/>
    </source>
</evidence>
<dbReference type="NCBIfam" id="TIGR01549">
    <property type="entry name" value="HAD-SF-IA-v1"/>
    <property type="match status" value="1"/>
</dbReference>
<dbReference type="CDD" id="cd10456">
    <property type="entry name" value="GIY-YIG_UPF0213"/>
    <property type="match status" value="1"/>
</dbReference>
<dbReference type="NCBIfam" id="TIGR01509">
    <property type="entry name" value="HAD-SF-IA-v3"/>
    <property type="match status" value="1"/>
</dbReference>
<feature type="binding site" evidence="10">
    <location>
        <position position="326"/>
    </location>
    <ligand>
        <name>Mg(2+)</name>
        <dbReference type="ChEBI" id="CHEBI:18420"/>
    </ligand>
</feature>
<evidence type="ECO:0000256" key="4">
    <source>
        <dbReference type="ARBA" id="ARBA00006171"/>
    </source>
</evidence>
<dbReference type="Pfam" id="PF01541">
    <property type="entry name" value="GIY-YIG"/>
    <property type="match status" value="1"/>
</dbReference>
<dbReference type="Gene3D" id="1.10.150.240">
    <property type="entry name" value="Putative phosphatase, domain 2"/>
    <property type="match status" value="1"/>
</dbReference>
<keyword evidence="13" id="KW-1185">Reference proteome</keyword>
<dbReference type="CDD" id="cd16417">
    <property type="entry name" value="HAD_PGPase"/>
    <property type="match status" value="1"/>
</dbReference>
<evidence type="ECO:0000256" key="5">
    <source>
        <dbReference type="ARBA" id="ARBA00013078"/>
    </source>
</evidence>
<keyword evidence="7 10" id="KW-0378">Hydrolase</keyword>
<dbReference type="PROSITE" id="PS50164">
    <property type="entry name" value="GIY_YIG"/>
    <property type="match status" value="1"/>
</dbReference>
<dbReference type="PANTHER" id="PTHR43434">
    <property type="entry name" value="PHOSPHOGLYCOLATE PHOSPHATASE"/>
    <property type="match status" value="1"/>
</dbReference>
<sequence length="370" mass="39754">MEETPPTPLWHIYLVETAGGALYTGITTNVTRRLAEHRTGRGAKALRGRGPLILRHHESVGGHGEALRREAEIKRLSAARKRAWLEDRQAEQDDQRRQGASMHPILDGIELVAFDLDGTLIDSVPDLALAVDAALADLGLPPPGETKVRDWVGNGSLVLMERALRCAIQAYGEASPDEAPGTDRRGDPMPWMASVAPREGVTAPPRRSVAGKASPQTQIYDNALLERAHAAFLEHYGRDPGAHTRLYPGVREALDALRDRGLPLALVTNKPYAFIAPILDGFGLSDTFALCLGGDSLPEKKPDPAPLLHVAAHFGVSPSACLMVGDSRHDIAAGRAAGFRTLSVTYGYNHGEPVRDSGPDGVVESLSELV</sequence>
<dbReference type="InterPro" id="IPR023198">
    <property type="entry name" value="PGP-like_dom2"/>
</dbReference>
<dbReference type="Pfam" id="PF00702">
    <property type="entry name" value="Hydrolase"/>
    <property type="match status" value="1"/>
</dbReference>
<evidence type="ECO:0000259" key="11">
    <source>
        <dbReference type="PROSITE" id="PS50164"/>
    </source>
</evidence>
<organism evidence="12 13">
    <name type="scientific">Halomonas daqiaonensis</name>
    <dbReference type="NCBI Taxonomy" id="650850"/>
    <lineage>
        <taxon>Bacteria</taxon>
        <taxon>Pseudomonadati</taxon>
        <taxon>Pseudomonadota</taxon>
        <taxon>Gammaproteobacteria</taxon>
        <taxon>Oceanospirillales</taxon>
        <taxon>Halomonadaceae</taxon>
        <taxon>Halomonas</taxon>
    </lineage>
</organism>
<dbReference type="GO" id="GO:0046872">
    <property type="term" value="F:metal ion binding"/>
    <property type="evidence" value="ECO:0007669"/>
    <property type="project" value="UniProtKB-KW"/>
</dbReference>
<proteinExistence type="inferred from homology"/>
<dbReference type="Proteomes" id="UP000198807">
    <property type="component" value="Unassembled WGS sequence"/>
</dbReference>
<comment type="catalytic activity">
    <reaction evidence="1 10">
        <text>2-phosphoglycolate + H2O = glycolate + phosphate</text>
        <dbReference type="Rhea" id="RHEA:14369"/>
        <dbReference type="ChEBI" id="CHEBI:15377"/>
        <dbReference type="ChEBI" id="CHEBI:29805"/>
        <dbReference type="ChEBI" id="CHEBI:43474"/>
        <dbReference type="ChEBI" id="CHEBI:58033"/>
        <dbReference type="EC" id="3.1.3.18"/>
    </reaction>
</comment>
<evidence type="ECO:0000256" key="6">
    <source>
        <dbReference type="ARBA" id="ARBA00022723"/>
    </source>
</evidence>
<dbReference type="FunFam" id="3.40.50.1000:FF:000022">
    <property type="entry name" value="Phosphoglycolate phosphatase"/>
    <property type="match status" value="1"/>
</dbReference>
<dbReference type="SUPFAM" id="SSF82771">
    <property type="entry name" value="GIY-YIG endonuclease"/>
    <property type="match status" value="1"/>
</dbReference>
<dbReference type="SFLD" id="SFLDG01129">
    <property type="entry name" value="C1.5:_HAD__Beta-PGM__Phosphata"/>
    <property type="match status" value="1"/>
</dbReference>
<protein>
    <recommendedName>
        <fullName evidence="5 10">Phosphoglycolate phosphatase</fullName>
        <shortName evidence="10">PGP</shortName>
        <shortName evidence="10">PGPase</shortName>
        <ecNumber evidence="5 10">3.1.3.18</ecNumber>
    </recommendedName>
</protein>
<reference evidence="13" key="1">
    <citation type="submission" date="2016-10" db="EMBL/GenBank/DDBJ databases">
        <authorList>
            <person name="Varghese N."/>
            <person name="Submissions S."/>
        </authorList>
    </citation>
    <scope>NUCLEOTIDE SEQUENCE [LARGE SCALE GENOMIC DNA]</scope>
    <source>
        <strain evidence="13">CGMCC 1.9150</strain>
    </source>
</reference>
<dbReference type="PANTHER" id="PTHR43434:SF1">
    <property type="entry name" value="PHOSPHOGLYCOLATE PHOSPHATASE"/>
    <property type="match status" value="1"/>
</dbReference>
<dbReference type="GO" id="GO:0005975">
    <property type="term" value="P:carbohydrate metabolic process"/>
    <property type="evidence" value="ECO:0007669"/>
    <property type="project" value="InterPro"/>
</dbReference>
<evidence type="ECO:0000256" key="1">
    <source>
        <dbReference type="ARBA" id="ARBA00000830"/>
    </source>
</evidence>
<comment type="cofactor">
    <cofactor evidence="2 10">
        <name>Mg(2+)</name>
        <dbReference type="ChEBI" id="CHEBI:18420"/>
    </cofactor>
</comment>
<feature type="binding site" evidence="10">
    <location>
        <position position="117"/>
    </location>
    <ligand>
        <name>Mg(2+)</name>
        <dbReference type="ChEBI" id="CHEBI:18420"/>
    </ligand>
</feature>
<feature type="binding site" evidence="10">
    <location>
        <position position="115"/>
    </location>
    <ligand>
        <name>Mg(2+)</name>
        <dbReference type="ChEBI" id="CHEBI:18420"/>
    </ligand>
</feature>
<dbReference type="SFLD" id="SFLDG01135">
    <property type="entry name" value="C1.5.6:_HAD__Beta-PGM__Phospha"/>
    <property type="match status" value="1"/>
</dbReference>
<evidence type="ECO:0000313" key="13">
    <source>
        <dbReference type="Proteomes" id="UP000198807"/>
    </source>
</evidence>
<dbReference type="InterPro" id="IPR023214">
    <property type="entry name" value="HAD_sf"/>
</dbReference>
<dbReference type="GO" id="GO:0008967">
    <property type="term" value="F:phosphoglycolate phosphatase activity"/>
    <property type="evidence" value="ECO:0007669"/>
    <property type="project" value="UniProtKB-UniRule"/>
</dbReference>
<accession>A0A1H7VTM5</accession>
<comment type="similarity">
    <text evidence="4 10">Belongs to the HAD-like hydrolase superfamily. CbbY/CbbZ/Gph/YieH family.</text>
</comment>
<feature type="domain" description="GIY-YIG" evidence="11">
    <location>
        <begin position="8"/>
        <end position="83"/>
    </location>
</feature>
<dbReference type="UniPathway" id="UPA00865">
    <property type="reaction ID" value="UER00834"/>
</dbReference>
<evidence type="ECO:0000256" key="9">
    <source>
        <dbReference type="ARBA" id="ARBA00023277"/>
    </source>
</evidence>
<dbReference type="InterPro" id="IPR036412">
    <property type="entry name" value="HAD-like_sf"/>
</dbReference>
<evidence type="ECO:0000256" key="10">
    <source>
        <dbReference type="HAMAP-Rule" id="MF_00495"/>
    </source>
</evidence>
<dbReference type="SFLD" id="SFLDS00003">
    <property type="entry name" value="Haloacid_Dehalogenase"/>
    <property type="match status" value="1"/>
</dbReference>
<comment type="function">
    <text evidence="10">Specifically catalyzes the dephosphorylation of 2-phosphoglycolate. Is involved in the dissimilation of the intracellular 2-phosphoglycolate formed during the DNA repair of 3'-phosphoglycolate ends, a major class of DNA lesions induced by oxidative stress.</text>
</comment>
<dbReference type="Gene3D" id="3.40.50.1000">
    <property type="entry name" value="HAD superfamily/HAD-like"/>
    <property type="match status" value="1"/>
</dbReference>
<dbReference type="GO" id="GO:0046295">
    <property type="term" value="P:glycolate biosynthetic process"/>
    <property type="evidence" value="ECO:0007669"/>
    <property type="project" value="UniProtKB-UniRule"/>
</dbReference>
<feature type="active site" description="Nucleophile" evidence="10">
    <location>
        <position position="115"/>
    </location>
</feature>
<dbReference type="AlphaFoldDB" id="A0A1H7VTM5"/>
<evidence type="ECO:0000313" key="12">
    <source>
        <dbReference type="EMBL" id="SEM12623.1"/>
    </source>
</evidence>
<dbReference type="OrthoDB" id="9776368at2"/>
<name>A0A1H7VTM5_9GAMM</name>
<evidence type="ECO:0000256" key="7">
    <source>
        <dbReference type="ARBA" id="ARBA00022801"/>
    </source>
</evidence>
<dbReference type="InterPro" id="IPR035901">
    <property type="entry name" value="GIY-YIG_endonuc_sf"/>
</dbReference>
<dbReference type="HAMAP" id="MF_00495">
    <property type="entry name" value="GPH_hydrolase_bact"/>
    <property type="match status" value="1"/>
</dbReference>
<dbReference type="SUPFAM" id="SSF56784">
    <property type="entry name" value="HAD-like"/>
    <property type="match status" value="1"/>
</dbReference>
<dbReference type="GO" id="GO:0006281">
    <property type="term" value="P:DNA repair"/>
    <property type="evidence" value="ECO:0007669"/>
    <property type="project" value="TreeGrafter"/>
</dbReference>
<keyword evidence="9 10" id="KW-0119">Carbohydrate metabolism</keyword>
<gene>
    <name evidence="12" type="ORF">SAMN04488129_12717</name>
</gene>
<dbReference type="InterPro" id="IPR037512">
    <property type="entry name" value="PGPase_prok"/>
</dbReference>
<dbReference type="Gene3D" id="3.40.1440.10">
    <property type="entry name" value="GIY-YIG endonuclease"/>
    <property type="match status" value="1"/>
</dbReference>
<comment type="pathway">
    <text evidence="3 10">Organic acid metabolism; glycolate biosynthesis; glycolate from 2-phosphoglycolate: step 1/1.</text>
</comment>
<evidence type="ECO:0000256" key="8">
    <source>
        <dbReference type="ARBA" id="ARBA00022842"/>
    </source>
</evidence>
<dbReference type="GO" id="GO:0005829">
    <property type="term" value="C:cytosol"/>
    <property type="evidence" value="ECO:0007669"/>
    <property type="project" value="TreeGrafter"/>
</dbReference>
<dbReference type="EMBL" id="FOBC01000027">
    <property type="protein sequence ID" value="SEM12623.1"/>
    <property type="molecule type" value="Genomic_DNA"/>
</dbReference>
<evidence type="ECO:0000256" key="3">
    <source>
        <dbReference type="ARBA" id="ARBA00004818"/>
    </source>
</evidence>
<dbReference type="EC" id="3.1.3.18" evidence="5 10"/>